<feature type="non-terminal residue" evidence="4">
    <location>
        <position position="155"/>
    </location>
</feature>
<dbReference type="SUPFAM" id="SSF53032">
    <property type="entry name" value="tRNA-intron endonuclease catalytic domain-like"/>
    <property type="match status" value="1"/>
</dbReference>
<organism evidence="4">
    <name type="scientific">Aedes albopictus</name>
    <name type="common">Asian tiger mosquito</name>
    <name type="synonym">Stegomyia albopicta</name>
    <dbReference type="NCBI Taxonomy" id="7160"/>
    <lineage>
        <taxon>Eukaryota</taxon>
        <taxon>Metazoa</taxon>
        <taxon>Ecdysozoa</taxon>
        <taxon>Arthropoda</taxon>
        <taxon>Hexapoda</taxon>
        <taxon>Insecta</taxon>
        <taxon>Pterygota</taxon>
        <taxon>Neoptera</taxon>
        <taxon>Endopterygota</taxon>
        <taxon>Diptera</taxon>
        <taxon>Nematocera</taxon>
        <taxon>Culicoidea</taxon>
        <taxon>Culicidae</taxon>
        <taxon>Culicinae</taxon>
        <taxon>Aedini</taxon>
        <taxon>Aedes</taxon>
        <taxon>Stegomyia</taxon>
    </lineage>
</organism>
<feature type="domain" description="tRNA-splicing endonuclease subunit Sen15" evidence="3">
    <location>
        <begin position="44"/>
        <end position="135"/>
    </location>
</feature>
<evidence type="ECO:0000259" key="3">
    <source>
        <dbReference type="Pfam" id="PF09631"/>
    </source>
</evidence>
<dbReference type="InterPro" id="IPR036167">
    <property type="entry name" value="tRNA_intron_Endo_cat-like_sf"/>
</dbReference>
<evidence type="ECO:0000313" key="4">
    <source>
        <dbReference type="EMBL" id="JAC08184.1"/>
    </source>
</evidence>
<dbReference type="InterPro" id="IPR018593">
    <property type="entry name" value="tRNA-endonuc_su_Sen15"/>
</dbReference>
<proteinExistence type="evidence at transcript level"/>
<feature type="non-terminal residue" evidence="4">
    <location>
        <position position="1"/>
    </location>
</feature>
<protein>
    <recommendedName>
        <fullName evidence="3">tRNA-splicing endonuclease subunit Sen15 domain-containing protein</fullName>
    </recommendedName>
</protein>
<dbReference type="VEuPathDB" id="VectorBase:AALC636_038544"/>
<dbReference type="Pfam" id="PF09631">
    <property type="entry name" value="Sen15"/>
    <property type="match status" value="1"/>
</dbReference>
<evidence type="ECO:0000256" key="2">
    <source>
        <dbReference type="ARBA" id="ARBA00022694"/>
    </source>
</evidence>
<evidence type="ECO:0000256" key="1">
    <source>
        <dbReference type="ARBA" id="ARBA00006091"/>
    </source>
</evidence>
<dbReference type="InterPro" id="IPR011856">
    <property type="entry name" value="tRNA_endonuc-like_dom_sf"/>
</dbReference>
<keyword evidence="2" id="KW-0819">tRNA processing</keyword>
<sequence length="155" mass="17949">NFIISNVLDILIRWIHVAPSYKILKEIRQLGCENEAQCSAAYRLYIHLCEERHLWDVQYYYSQQHNQIYLTARKQQDSPPEVYIPVPTFEGVSMTDIDRYQTELTTPGDSASIIIAFCDPSSSVLLYKLTNTVKPLEEKPLSKNKLAKQRAKVNK</sequence>
<dbReference type="Gene3D" id="3.40.1350.10">
    <property type="match status" value="1"/>
</dbReference>
<dbReference type="GO" id="GO:0003676">
    <property type="term" value="F:nucleic acid binding"/>
    <property type="evidence" value="ECO:0007669"/>
    <property type="project" value="InterPro"/>
</dbReference>
<reference evidence="4" key="1">
    <citation type="journal article" date="2014" name="PLoS Negl. Trop. Dis.">
        <title>Identification and characterization of seminal fluid proteins in the Asian tiger mosquito, Aedes albopictus.</title>
        <authorList>
            <person name="Boes K.E."/>
            <person name="Ribeiro J.M."/>
            <person name="Wong A."/>
            <person name="Harrington L.C."/>
            <person name="Wolfner M.F."/>
            <person name="Sirot L.K."/>
        </authorList>
    </citation>
    <scope>NUCLEOTIDE SEQUENCE</scope>
    <source>
        <tissue evidence="4">Reproductive organs</tissue>
    </source>
</reference>
<dbReference type="PANTHER" id="PTHR28582:SF1">
    <property type="entry name" value="TRNA-SPLICING ENDONUCLEASE SUBUNIT SEN15"/>
    <property type="match status" value="1"/>
</dbReference>
<dbReference type="GO" id="GO:0005634">
    <property type="term" value="C:nucleus"/>
    <property type="evidence" value="ECO:0007669"/>
    <property type="project" value="UniProtKB-ARBA"/>
</dbReference>
<dbReference type="VEuPathDB" id="VectorBase:AALFPA_049961"/>
<dbReference type="GO" id="GO:0006388">
    <property type="term" value="P:tRNA splicing, via endonucleolytic cleavage and ligation"/>
    <property type="evidence" value="ECO:0007669"/>
    <property type="project" value="InterPro"/>
</dbReference>
<comment type="similarity">
    <text evidence="1">Belongs to the SEN15 family.</text>
</comment>
<dbReference type="PANTHER" id="PTHR28582">
    <property type="entry name" value="TRNA-SPLICING ENDONUCLEASE SUBUNIT SEN15"/>
    <property type="match status" value="1"/>
</dbReference>
<dbReference type="EMBL" id="GAPW01005414">
    <property type="protein sequence ID" value="JAC08184.1"/>
    <property type="molecule type" value="mRNA"/>
</dbReference>
<accession>A0A023EH67</accession>
<name>A0A023EH67_AEDAL</name>
<dbReference type="AlphaFoldDB" id="A0A023EH67"/>